<gene>
    <name evidence="1" type="ORF">CTV99_04070</name>
</gene>
<dbReference type="PROSITE" id="PS51257">
    <property type="entry name" value="PROKAR_LIPOPROTEIN"/>
    <property type="match status" value="1"/>
</dbReference>
<sequence>MKKIVVLPFLILLLGIVLTACGTAEQSLEEKKTSSSTSQTLKETANYVGMADSHTIEVKKSNVTLNFEFTENFNEVLNEFQPGDHVDIFYILNDSGQKEIQEIKKVQKIQ</sequence>
<evidence type="ECO:0000313" key="1">
    <source>
        <dbReference type="EMBL" id="PIK27987.1"/>
    </source>
</evidence>
<comment type="caution">
    <text evidence="1">The sequence shown here is derived from an EMBL/GenBank/DDBJ whole genome shotgun (WGS) entry which is preliminary data.</text>
</comment>
<dbReference type="EMBL" id="PEKP01000005">
    <property type="protein sequence ID" value="PIK27987.1"/>
    <property type="molecule type" value="Genomic_DNA"/>
</dbReference>
<dbReference type="RefSeq" id="WP_099726410.1">
    <property type="nucleotide sequence ID" value="NZ_PEKP01000005.1"/>
</dbReference>
<dbReference type="Proteomes" id="UP000230768">
    <property type="component" value="Unassembled WGS sequence"/>
</dbReference>
<evidence type="ECO:0000313" key="2">
    <source>
        <dbReference type="Proteomes" id="UP000230768"/>
    </source>
</evidence>
<reference evidence="1 2" key="1">
    <citation type="submission" date="2017-11" db="EMBL/GenBank/DDBJ databases">
        <title>Draft genome sequence of Bacillus pumilus 51_5il from lake Gorkoye (Russia: Novosibirsk region).</title>
        <authorList>
            <person name="Shipova A.A."/>
            <person name="Rozanov A.S."/>
            <person name="Bryanskaya A.V."/>
            <person name="Peltek S.E."/>
        </authorList>
    </citation>
    <scope>NUCLEOTIDE SEQUENCE [LARGE SCALE GENOMIC DNA]</scope>
    <source>
        <strain evidence="1 2">51_5il</strain>
    </source>
</reference>
<accession>A0A2G8IWV1</accession>
<protein>
    <submittedName>
        <fullName evidence="1">LytA</fullName>
    </submittedName>
</protein>
<name>A0A2G8IWV1_BACPU</name>
<dbReference type="AlphaFoldDB" id="A0A2G8IWV1"/>
<proteinExistence type="predicted"/>
<organism evidence="1 2">
    <name type="scientific">Bacillus pumilus</name>
    <name type="common">Bacillus mesentericus</name>
    <dbReference type="NCBI Taxonomy" id="1408"/>
    <lineage>
        <taxon>Bacteria</taxon>
        <taxon>Bacillati</taxon>
        <taxon>Bacillota</taxon>
        <taxon>Bacilli</taxon>
        <taxon>Bacillales</taxon>
        <taxon>Bacillaceae</taxon>
        <taxon>Bacillus</taxon>
    </lineage>
</organism>